<sequence length="169" mass="18916">MAAQTPSPAAQPAYPHPEGLLSNFVDPDDHSDIVYLVGYGFTIAAFVAFMIRLYTRIFVLRRGLLADDYLEWRSRRRVRWAVYSMLFVVVAYSLTAAFTTVFGCSPCTPPGIIARPSRQGLGVSTAKKRHIRHQLPHLQMPRRQKVALISLFVADPGASLRHRGGQRPP</sequence>
<keyword evidence="1" id="KW-0472">Membrane</keyword>
<protein>
    <submittedName>
        <fullName evidence="2">Uncharacterized protein</fullName>
    </submittedName>
</protein>
<accession>A0ABR1QWR1</accession>
<keyword evidence="1" id="KW-1133">Transmembrane helix</keyword>
<evidence type="ECO:0000313" key="2">
    <source>
        <dbReference type="EMBL" id="KAK7966525.1"/>
    </source>
</evidence>
<proteinExistence type="predicted"/>
<name>A0ABR1QWR1_9PEZI</name>
<organism evidence="2 3">
    <name type="scientific">Apiospora aurea</name>
    <dbReference type="NCBI Taxonomy" id="335848"/>
    <lineage>
        <taxon>Eukaryota</taxon>
        <taxon>Fungi</taxon>
        <taxon>Dikarya</taxon>
        <taxon>Ascomycota</taxon>
        <taxon>Pezizomycotina</taxon>
        <taxon>Sordariomycetes</taxon>
        <taxon>Xylariomycetidae</taxon>
        <taxon>Amphisphaeriales</taxon>
        <taxon>Apiosporaceae</taxon>
        <taxon>Apiospora</taxon>
    </lineage>
</organism>
<gene>
    <name evidence="2" type="ORF">PG986_000802</name>
</gene>
<feature type="transmembrane region" description="Helical" evidence="1">
    <location>
        <begin position="80"/>
        <end position="102"/>
    </location>
</feature>
<dbReference type="RefSeq" id="XP_066705917.1">
    <property type="nucleotide sequence ID" value="XM_066837024.1"/>
</dbReference>
<evidence type="ECO:0000256" key="1">
    <source>
        <dbReference type="SAM" id="Phobius"/>
    </source>
</evidence>
<feature type="transmembrane region" description="Helical" evidence="1">
    <location>
        <begin position="33"/>
        <end position="54"/>
    </location>
</feature>
<dbReference type="GeneID" id="92070086"/>
<dbReference type="Proteomes" id="UP001391051">
    <property type="component" value="Unassembled WGS sequence"/>
</dbReference>
<keyword evidence="3" id="KW-1185">Reference proteome</keyword>
<keyword evidence="1" id="KW-0812">Transmembrane</keyword>
<dbReference type="EMBL" id="JAQQWE010000001">
    <property type="protein sequence ID" value="KAK7966525.1"/>
    <property type="molecule type" value="Genomic_DNA"/>
</dbReference>
<comment type="caution">
    <text evidence="2">The sequence shown here is derived from an EMBL/GenBank/DDBJ whole genome shotgun (WGS) entry which is preliminary data.</text>
</comment>
<reference evidence="2 3" key="1">
    <citation type="submission" date="2023-01" db="EMBL/GenBank/DDBJ databases">
        <title>Analysis of 21 Apiospora genomes using comparative genomics revels a genus with tremendous synthesis potential of carbohydrate active enzymes and secondary metabolites.</title>
        <authorList>
            <person name="Sorensen T."/>
        </authorList>
    </citation>
    <scope>NUCLEOTIDE SEQUENCE [LARGE SCALE GENOMIC DNA]</scope>
    <source>
        <strain evidence="2 3">CBS 24483</strain>
    </source>
</reference>
<evidence type="ECO:0000313" key="3">
    <source>
        <dbReference type="Proteomes" id="UP001391051"/>
    </source>
</evidence>